<gene>
    <name evidence="1" type="ORF">DERYTH_LOCUS15941</name>
</gene>
<dbReference type="OrthoDB" id="2446487at2759"/>
<accession>A0A9N9IL65</accession>
<organism evidence="1 2">
    <name type="scientific">Dentiscutata erythropus</name>
    <dbReference type="NCBI Taxonomy" id="1348616"/>
    <lineage>
        <taxon>Eukaryota</taxon>
        <taxon>Fungi</taxon>
        <taxon>Fungi incertae sedis</taxon>
        <taxon>Mucoromycota</taxon>
        <taxon>Glomeromycotina</taxon>
        <taxon>Glomeromycetes</taxon>
        <taxon>Diversisporales</taxon>
        <taxon>Gigasporaceae</taxon>
        <taxon>Dentiscutata</taxon>
    </lineage>
</organism>
<name>A0A9N9IL65_9GLOM</name>
<proteinExistence type="predicted"/>
<comment type="caution">
    <text evidence="1">The sequence shown here is derived from an EMBL/GenBank/DDBJ whole genome shotgun (WGS) entry which is preliminary data.</text>
</comment>
<keyword evidence="2" id="KW-1185">Reference proteome</keyword>
<evidence type="ECO:0000313" key="1">
    <source>
        <dbReference type="EMBL" id="CAG8740276.1"/>
    </source>
</evidence>
<dbReference type="EMBL" id="CAJVPY010013400">
    <property type="protein sequence ID" value="CAG8740276.1"/>
    <property type="molecule type" value="Genomic_DNA"/>
</dbReference>
<dbReference type="Proteomes" id="UP000789405">
    <property type="component" value="Unassembled WGS sequence"/>
</dbReference>
<sequence length="67" mass="7842">MFEYFTKLCLEKQILFNEENYRVKCLGHVINIAAQDILKNLKAEGPNQDKDILEKKDNINSMTPIEK</sequence>
<protein>
    <submittedName>
        <fullName evidence="1">2404_t:CDS:1</fullName>
    </submittedName>
</protein>
<reference evidence="1" key="1">
    <citation type="submission" date="2021-06" db="EMBL/GenBank/DDBJ databases">
        <authorList>
            <person name="Kallberg Y."/>
            <person name="Tangrot J."/>
            <person name="Rosling A."/>
        </authorList>
    </citation>
    <scope>NUCLEOTIDE SEQUENCE</scope>
    <source>
        <strain evidence="1">MA453B</strain>
    </source>
</reference>
<feature type="non-terminal residue" evidence="1">
    <location>
        <position position="67"/>
    </location>
</feature>
<evidence type="ECO:0000313" key="2">
    <source>
        <dbReference type="Proteomes" id="UP000789405"/>
    </source>
</evidence>
<dbReference type="AlphaFoldDB" id="A0A9N9IL65"/>